<dbReference type="RefSeq" id="WP_216631832.1">
    <property type="nucleotide sequence ID" value="NZ_JAHLQN010000001.1"/>
</dbReference>
<evidence type="ECO:0008006" key="4">
    <source>
        <dbReference type="Google" id="ProtNLM"/>
    </source>
</evidence>
<proteinExistence type="predicted"/>
<accession>A0ABS6F7R3</accession>
<feature type="transmembrane region" description="Helical" evidence="1">
    <location>
        <begin position="63"/>
        <end position="86"/>
    </location>
</feature>
<dbReference type="EMBL" id="JAHLQN010000001">
    <property type="protein sequence ID" value="MBU5626329.1"/>
    <property type="molecule type" value="Genomic_DNA"/>
</dbReference>
<organism evidence="2 3">
    <name type="scientific">Dysosmobacter acutus</name>
    <dbReference type="NCBI Taxonomy" id="2841504"/>
    <lineage>
        <taxon>Bacteria</taxon>
        <taxon>Bacillati</taxon>
        <taxon>Bacillota</taxon>
        <taxon>Clostridia</taxon>
        <taxon>Eubacteriales</taxon>
        <taxon>Oscillospiraceae</taxon>
        <taxon>Dysosmobacter</taxon>
    </lineage>
</organism>
<evidence type="ECO:0000313" key="2">
    <source>
        <dbReference type="EMBL" id="MBU5626329.1"/>
    </source>
</evidence>
<sequence length="183" mass="20139">MSGVSTAVARDSRYRNLTYGDLAYDLDRDSRETMLRHAGEPRREEVAKVRSVPHVRVRERQKVSAVAVVGFAAVAAMTVLLLMSYVKLTVISDAVVELQGQLGELETENVALTAQYQQTFDLSAVKEAAMAAGMSKPSSSQIYYIDLSGEDSVVVYQKTEGSLFSRLLASLNQGIYAVVEYFE</sequence>
<evidence type="ECO:0000256" key="1">
    <source>
        <dbReference type="SAM" id="Phobius"/>
    </source>
</evidence>
<comment type="caution">
    <text evidence="2">The sequence shown here is derived from an EMBL/GenBank/DDBJ whole genome shotgun (WGS) entry which is preliminary data.</text>
</comment>
<keyword evidence="3" id="KW-1185">Reference proteome</keyword>
<evidence type="ECO:0000313" key="3">
    <source>
        <dbReference type="Proteomes" id="UP000787672"/>
    </source>
</evidence>
<dbReference type="Proteomes" id="UP000787672">
    <property type="component" value="Unassembled WGS sequence"/>
</dbReference>
<keyword evidence="1" id="KW-0812">Transmembrane</keyword>
<keyword evidence="1" id="KW-0472">Membrane</keyword>
<reference evidence="2 3" key="1">
    <citation type="submission" date="2021-06" db="EMBL/GenBank/DDBJ databases">
        <authorList>
            <person name="Sun Q."/>
            <person name="Li D."/>
        </authorList>
    </citation>
    <scope>NUCLEOTIDE SEQUENCE [LARGE SCALE GENOMIC DNA]</scope>
    <source>
        <strain evidence="2 3">MSJ-2</strain>
    </source>
</reference>
<name>A0ABS6F7R3_9FIRM</name>
<gene>
    <name evidence="2" type="ORF">KQI82_05255</name>
</gene>
<keyword evidence="1" id="KW-1133">Transmembrane helix</keyword>
<protein>
    <recommendedName>
        <fullName evidence="4">Cell division protein FtsL</fullName>
    </recommendedName>
</protein>